<proteinExistence type="predicted"/>
<keyword evidence="2" id="KW-1185">Reference proteome</keyword>
<evidence type="ECO:0000313" key="2">
    <source>
        <dbReference type="Proteomes" id="UP001177260"/>
    </source>
</evidence>
<accession>A0ACC3ATD7</accession>
<dbReference type="Proteomes" id="UP001177260">
    <property type="component" value="Unassembled WGS sequence"/>
</dbReference>
<dbReference type="EMBL" id="JAOPJF010000071">
    <property type="protein sequence ID" value="KAK1140997.1"/>
    <property type="molecule type" value="Genomic_DNA"/>
</dbReference>
<gene>
    <name evidence="1" type="ORF">N8T08_009654</name>
</gene>
<protein>
    <submittedName>
        <fullName evidence="1">Uncharacterized protein</fullName>
    </submittedName>
</protein>
<name>A0ACC3ATD7_9EURO</name>
<reference evidence="1 2" key="1">
    <citation type="journal article" date="2023" name="ACS Omega">
        <title>Identification of the Neoaspergillic Acid Biosynthesis Gene Cluster by Establishing an In Vitro CRISPR-Ribonucleoprotein Genetic System in Aspergillus melleus.</title>
        <authorList>
            <person name="Yuan B."/>
            <person name="Grau M.F."/>
            <person name="Murata R.M."/>
            <person name="Torok T."/>
            <person name="Venkateswaran K."/>
            <person name="Stajich J.E."/>
            <person name="Wang C.C.C."/>
        </authorList>
    </citation>
    <scope>NUCLEOTIDE SEQUENCE [LARGE SCALE GENOMIC DNA]</scope>
    <source>
        <strain evidence="1 2">IMV 1140</strain>
    </source>
</reference>
<evidence type="ECO:0000313" key="1">
    <source>
        <dbReference type="EMBL" id="KAK1140997.1"/>
    </source>
</evidence>
<comment type="caution">
    <text evidence="1">The sequence shown here is derived from an EMBL/GenBank/DDBJ whole genome shotgun (WGS) entry which is preliminary data.</text>
</comment>
<organism evidence="1 2">
    <name type="scientific">Aspergillus melleus</name>
    <dbReference type="NCBI Taxonomy" id="138277"/>
    <lineage>
        <taxon>Eukaryota</taxon>
        <taxon>Fungi</taxon>
        <taxon>Dikarya</taxon>
        <taxon>Ascomycota</taxon>
        <taxon>Pezizomycotina</taxon>
        <taxon>Eurotiomycetes</taxon>
        <taxon>Eurotiomycetidae</taxon>
        <taxon>Eurotiales</taxon>
        <taxon>Aspergillaceae</taxon>
        <taxon>Aspergillus</taxon>
        <taxon>Aspergillus subgen. Circumdati</taxon>
    </lineage>
</organism>
<sequence>MATKLKSEAEKLLRIIDPPRHNPHSCLGRGMSTDIVSCIDGSLRKLSYDIRAARDDGFSNVDNLTNALSEFISFIDPTEGHPDQSPTLTTAAYTVTTTATSAGCDATAVTSTMAVPCTGTQSATACEVSCPSTLGAVLSSLKTPILHTTCTTTCSTVTGCGEVSASTATTGTLSRASGLFEQCGPRCAGCVATALPASSMSAFRSEGKKRSELLSERRLPAPWDLEYAGNVGDFLVDQYVKAEWVPLAADAGGSAASSSLFHELKNEPYNMVVRGLYGCTSVVVVSERAVWMSHHWEVPFFSPGNWEIGSQDRFRKGVLDELVDGGPQISGLKQYTGQDGPFAPHYRPAAYVVRPEGAGRPDYDKGYDAKVYQIIDTVKGILGVRTPPLPIKYTRSGGDNAVSPKGKILFQYDPAQDDSPIGGVCSIQKAMERLWVEDKPKWVHQRYWAAYEDQMVFNSHWKRDACSASSLAISKSSLSSFVLGHHNSEPASEFYTATPPSSLSTEVTVGPASTRSMGAVTTAMKPGITESYYISSPAVSTTHEPFPAFSTRSRDLSTQTPEASPEISGTAPSMSAWSWPTPSTGSTTSASLPETTFPCYIEAGPDVDEPACVCTDRTSTYYASTMPSQSGANLCAYPTAPPRISATHISSTVRETTVAPFFHTESMVITYCPKPTSTYSEGLDIIQCGADSSVVETLHPQPGTATLHVYEAWETAAVAPIAYIGAVMKDTDGVIVANRTEDVQVKFGENLTIPVLNYPQSPITIEASFLYDTNHKRTPIGVPLRPMPVDHSQLLFQVNGFGFDTKHDSGTEKGHTLPYCEVGAWDYGSALDQLKEFLDIIPGINILGSLFDIPDSLPGSMVTLLLSRHPATGLASSILGHPCADVLPTSR</sequence>